<dbReference type="InterPro" id="IPR016160">
    <property type="entry name" value="Ald_DH_CS_CYS"/>
</dbReference>
<evidence type="ECO:0000256" key="2">
    <source>
        <dbReference type="ARBA" id="ARBA00023002"/>
    </source>
</evidence>
<evidence type="ECO:0000256" key="4">
    <source>
        <dbReference type="PROSITE-ProRule" id="PRU10007"/>
    </source>
</evidence>
<feature type="domain" description="Aldehyde dehydrogenase" evidence="6">
    <location>
        <begin position="26"/>
        <end position="475"/>
    </location>
</feature>
<dbReference type="PROSITE" id="PS00687">
    <property type="entry name" value="ALDEHYDE_DEHYDR_GLU"/>
    <property type="match status" value="1"/>
</dbReference>
<accession>A0A973W558</accession>
<dbReference type="FunFam" id="3.40.309.10:FF:000012">
    <property type="entry name" value="Betaine aldehyde dehydrogenase"/>
    <property type="match status" value="1"/>
</dbReference>
<evidence type="ECO:0000256" key="3">
    <source>
        <dbReference type="ARBA" id="ARBA00023097"/>
    </source>
</evidence>
<dbReference type="InterPro" id="IPR016163">
    <property type="entry name" value="Ald_DH_C"/>
</dbReference>
<dbReference type="EMBL" id="JAAOLE020000001">
    <property type="protein sequence ID" value="NVI47551.1"/>
    <property type="molecule type" value="Genomic_DNA"/>
</dbReference>
<evidence type="ECO:0000256" key="1">
    <source>
        <dbReference type="ARBA" id="ARBA00009986"/>
    </source>
</evidence>
<organism evidence="7">
    <name type="scientific">Bradyrhizobium septentrionale</name>
    <dbReference type="NCBI Taxonomy" id="1404411"/>
    <lineage>
        <taxon>Bacteria</taxon>
        <taxon>Pseudomonadati</taxon>
        <taxon>Pseudomonadota</taxon>
        <taxon>Alphaproteobacteria</taxon>
        <taxon>Hyphomicrobiales</taxon>
        <taxon>Nitrobacteraceae</taxon>
        <taxon>Bradyrhizobium</taxon>
    </lineage>
</organism>
<comment type="caution">
    <text evidence="7">The sequence shown here is derived from an EMBL/GenBank/DDBJ whole genome shotgun (WGS) entry which is preliminary data.</text>
</comment>
<reference evidence="7" key="1">
    <citation type="submission" date="2020-06" db="EMBL/GenBank/DDBJ databases">
        <title>Whole Genome Sequence of Bradyrhizobium sp. Strain 1S1.</title>
        <authorList>
            <person name="Bromfield E.S.P."/>
            <person name="Cloutier S."/>
        </authorList>
    </citation>
    <scope>NUCLEOTIDE SEQUENCE [LARGE SCALE GENOMIC DNA]</scope>
    <source>
        <strain evidence="7">1S1</strain>
    </source>
</reference>
<dbReference type="SUPFAM" id="SSF53720">
    <property type="entry name" value="ALDH-like"/>
    <property type="match status" value="1"/>
</dbReference>
<gene>
    <name evidence="7" type="ORF">HAP48_032240</name>
</gene>
<dbReference type="InterPro" id="IPR029510">
    <property type="entry name" value="Ald_DH_CS_GLU"/>
</dbReference>
<evidence type="ECO:0000313" key="7">
    <source>
        <dbReference type="EMBL" id="NVI47551.1"/>
    </source>
</evidence>
<evidence type="ECO:0000259" key="6">
    <source>
        <dbReference type="Pfam" id="PF00171"/>
    </source>
</evidence>
<protein>
    <submittedName>
        <fullName evidence="7">Aldehyde dehydrogenase family protein</fullName>
    </submittedName>
</protein>
<evidence type="ECO:0000256" key="5">
    <source>
        <dbReference type="RuleBase" id="RU003345"/>
    </source>
</evidence>
<dbReference type="Pfam" id="PF00171">
    <property type="entry name" value="Aldedh"/>
    <property type="match status" value="1"/>
</dbReference>
<dbReference type="Gene3D" id="3.40.605.10">
    <property type="entry name" value="Aldehyde Dehydrogenase, Chain A, domain 1"/>
    <property type="match status" value="1"/>
</dbReference>
<comment type="similarity">
    <text evidence="1 5">Belongs to the aldehyde dehydrogenase family.</text>
</comment>
<keyword evidence="2 5" id="KW-0560">Oxidoreductase</keyword>
<feature type="active site" evidence="4">
    <location>
        <position position="254"/>
    </location>
</feature>
<dbReference type="Gene3D" id="3.40.309.10">
    <property type="entry name" value="Aldehyde Dehydrogenase, Chain A, domain 2"/>
    <property type="match status" value="1"/>
</dbReference>
<dbReference type="InterPro" id="IPR016161">
    <property type="entry name" value="Ald_DH/histidinol_DH"/>
</dbReference>
<proteinExistence type="inferred from homology"/>
<sequence length="495" mass="51980">MPAMKIETVYVPTDHYIDGKRVSGSASFEVRTPIDNSVLGTCAGGNKDLIDRAVEAARAAFHTWGKASAVARGVVLRRFAQRIRANKAALSIVESTDNGGLRHAIAAHMIERSAQNIEFFAARAEHIGGEVVPGSTNTDIVTYEPAGVAALITPWNGPLMLSTWKLGPALAAGNTVVLKPPELAPLSCGLLASLAEEAGVPPGVLNVVHGDGTVTGQALADHPGISRISFTGSPQTGRKVATAAAANLVPVSLELGGKSPFVVFSSADLDAAAATAARQYFNAGQVCLAGTRILAKRSIAQSLLEKIREKVGAMRIGDPRDESTSIGPLISARQFERVKGFVDRARAQGAEVLFGGRQHSAGELYFEPTLLAPVSQKSEIVQNEVFGPVLTWQTFDEEAEAITLANDTTFGLAAVIFTGDPAQAERVGKAIVAGTVWVNSFFVRNLAAPFSGFRLSGVGVEGGNRSVDFYCNVKNLSIDNASFQRGASSGPGRPH</sequence>
<dbReference type="InterPro" id="IPR016162">
    <property type="entry name" value="Ald_DH_N"/>
</dbReference>
<dbReference type="PROSITE" id="PS00070">
    <property type="entry name" value="ALDEHYDE_DEHYDR_CYS"/>
    <property type="match status" value="1"/>
</dbReference>
<name>A0A973W558_9BRAD</name>
<dbReference type="InterPro" id="IPR015590">
    <property type="entry name" value="Aldehyde_DH_dom"/>
</dbReference>
<keyword evidence="3" id="KW-0558">Oxidation</keyword>
<dbReference type="AlphaFoldDB" id="A0A973W558"/>
<dbReference type="PANTHER" id="PTHR11699">
    <property type="entry name" value="ALDEHYDE DEHYDROGENASE-RELATED"/>
    <property type="match status" value="1"/>
</dbReference>
<dbReference type="FunFam" id="3.40.605.10:FF:000007">
    <property type="entry name" value="NAD/NADP-dependent betaine aldehyde dehydrogenase"/>
    <property type="match status" value="1"/>
</dbReference>
<dbReference type="GO" id="GO:0016620">
    <property type="term" value="F:oxidoreductase activity, acting on the aldehyde or oxo group of donors, NAD or NADP as acceptor"/>
    <property type="evidence" value="ECO:0007669"/>
    <property type="project" value="InterPro"/>
</dbReference>